<organism evidence="1 2">
    <name type="scientific">Vaccinium darrowii</name>
    <dbReference type="NCBI Taxonomy" id="229202"/>
    <lineage>
        <taxon>Eukaryota</taxon>
        <taxon>Viridiplantae</taxon>
        <taxon>Streptophyta</taxon>
        <taxon>Embryophyta</taxon>
        <taxon>Tracheophyta</taxon>
        <taxon>Spermatophyta</taxon>
        <taxon>Magnoliopsida</taxon>
        <taxon>eudicotyledons</taxon>
        <taxon>Gunneridae</taxon>
        <taxon>Pentapetalae</taxon>
        <taxon>asterids</taxon>
        <taxon>Ericales</taxon>
        <taxon>Ericaceae</taxon>
        <taxon>Vaccinioideae</taxon>
        <taxon>Vaccinieae</taxon>
        <taxon>Vaccinium</taxon>
    </lineage>
</organism>
<dbReference type="Proteomes" id="UP000828048">
    <property type="component" value="Chromosome 2"/>
</dbReference>
<keyword evidence="2" id="KW-1185">Reference proteome</keyword>
<protein>
    <submittedName>
        <fullName evidence="1">Uncharacterized protein</fullName>
    </submittedName>
</protein>
<sequence>MRKATGHDLVLAPEVTEVGTKIAQKCAHLPLAIVTVAGSTKGLNSTHEWKNALNEFSSLVKEVSDDRGILLTELVELWIAEGLVPEMNSVEAKTAVYQAQLSHAKETASLPPVDNKQATAPPSLKLIWGDEEWWESLERNDPGTKIILQPFWNGDISDESDRELLFGDVGWGRFLILEDLGFAMLFDSPPINFRLIVA</sequence>
<comment type="caution">
    <text evidence="1">The sequence shown here is derived from an EMBL/GenBank/DDBJ whole genome shotgun (WGS) entry which is preliminary data.</text>
</comment>
<evidence type="ECO:0000313" key="1">
    <source>
        <dbReference type="EMBL" id="KAH7833629.1"/>
    </source>
</evidence>
<name>A0ACB7WYX8_9ERIC</name>
<gene>
    <name evidence="1" type="ORF">Vadar_008215</name>
</gene>
<dbReference type="EMBL" id="CM037152">
    <property type="protein sequence ID" value="KAH7833629.1"/>
    <property type="molecule type" value="Genomic_DNA"/>
</dbReference>
<evidence type="ECO:0000313" key="2">
    <source>
        <dbReference type="Proteomes" id="UP000828048"/>
    </source>
</evidence>
<reference evidence="1 2" key="1">
    <citation type="journal article" date="2021" name="Hortic Res">
        <title>High-quality reference genome and annotation aids understanding of berry development for evergreen blueberry (Vaccinium darrowii).</title>
        <authorList>
            <person name="Yu J."/>
            <person name="Hulse-Kemp A.M."/>
            <person name="Babiker E."/>
            <person name="Staton M."/>
        </authorList>
    </citation>
    <scope>NUCLEOTIDE SEQUENCE [LARGE SCALE GENOMIC DNA]</scope>
    <source>
        <strain evidence="2">cv. NJ 8807/NJ 8810</strain>
        <tissue evidence="1">Young leaf</tissue>
    </source>
</reference>
<accession>A0ACB7WYX8</accession>
<proteinExistence type="predicted"/>